<proteinExistence type="predicted"/>
<reference evidence="1 2" key="1">
    <citation type="submission" date="2019-02" db="EMBL/GenBank/DDBJ databases">
        <title>Deep-cultivation of Planctomycetes and their phenomic and genomic characterization uncovers novel biology.</title>
        <authorList>
            <person name="Wiegand S."/>
            <person name="Jogler M."/>
            <person name="Boedeker C."/>
            <person name="Pinto D."/>
            <person name="Vollmers J."/>
            <person name="Rivas-Marin E."/>
            <person name="Kohn T."/>
            <person name="Peeters S.H."/>
            <person name="Heuer A."/>
            <person name="Rast P."/>
            <person name="Oberbeckmann S."/>
            <person name="Bunk B."/>
            <person name="Jeske O."/>
            <person name="Meyerdierks A."/>
            <person name="Storesund J.E."/>
            <person name="Kallscheuer N."/>
            <person name="Luecker S."/>
            <person name="Lage O.M."/>
            <person name="Pohl T."/>
            <person name="Merkel B.J."/>
            <person name="Hornburger P."/>
            <person name="Mueller R.-W."/>
            <person name="Bruemmer F."/>
            <person name="Labrenz M."/>
            <person name="Spormann A.M."/>
            <person name="Op den Camp H."/>
            <person name="Overmann J."/>
            <person name="Amann R."/>
            <person name="Jetten M.S.M."/>
            <person name="Mascher T."/>
            <person name="Medema M.H."/>
            <person name="Devos D.P."/>
            <person name="Kaster A.-K."/>
            <person name="Ovreas L."/>
            <person name="Rohde M."/>
            <person name="Galperin M.Y."/>
            <person name="Jogler C."/>
        </authorList>
    </citation>
    <scope>NUCLEOTIDE SEQUENCE [LARGE SCALE GENOMIC DNA]</scope>
    <source>
        <strain evidence="1 2">HG66A1</strain>
    </source>
</reference>
<keyword evidence="2" id="KW-1185">Reference proteome</keyword>
<dbReference type="Proteomes" id="UP000320421">
    <property type="component" value="Chromosome"/>
</dbReference>
<name>A0A517PKN3_9PLAN</name>
<dbReference type="AlphaFoldDB" id="A0A517PKN3"/>
<accession>A0A517PKN3</accession>
<dbReference type="EMBL" id="CP036266">
    <property type="protein sequence ID" value="QDT19938.1"/>
    <property type="molecule type" value="Genomic_DNA"/>
</dbReference>
<sequence length="146" mass="17324">MPEERTDPYVAVVVRIPEDYFSDEDEICLEAATYVCKLLEEHLIQDGHTVPEWYQGGCSEDWGVYFETVLADERIEYGIMFFPEEKGAEQRSIMVRYLPWQGFWKSLFFKQPDLAAAHPLHESMERYGKQFESYRMLTQSQLDQEY</sequence>
<evidence type="ECO:0000313" key="2">
    <source>
        <dbReference type="Proteomes" id="UP000320421"/>
    </source>
</evidence>
<organism evidence="1 2">
    <name type="scientific">Gimesia chilikensis</name>
    <dbReference type="NCBI Taxonomy" id="2605989"/>
    <lineage>
        <taxon>Bacteria</taxon>
        <taxon>Pseudomonadati</taxon>
        <taxon>Planctomycetota</taxon>
        <taxon>Planctomycetia</taxon>
        <taxon>Planctomycetales</taxon>
        <taxon>Planctomycetaceae</taxon>
        <taxon>Gimesia</taxon>
    </lineage>
</organism>
<protein>
    <submittedName>
        <fullName evidence="1">Uncharacterized protein</fullName>
    </submittedName>
</protein>
<gene>
    <name evidence="1" type="ORF">HG66A1_17070</name>
</gene>
<evidence type="ECO:0000313" key="1">
    <source>
        <dbReference type="EMBL" id="QDT19938.1"/>
    </source>
</evidence>